<feature type="transmembrane region" description="Helical" evidence="4">
    <location>
        <begin position="481"/>
        <end position="505"/>
    </location>
</feature>
<gene>
    <name evidence="5" type="ORF">MCOR_18075</name>
</gene>
<keyword evidence="6" id="KW-1185">Reference proteome</keyword>
<dbReference type="Proteomes" id="UP000507470">
    <property type="component" value="Unassembled WGS sequence"/>
</dbReference>
<feature type="transmembrane region" description="Helical" evidence="4">
    <location>
        <begin position="200"/>
        <end position="221"/>
    </location>
</feature>
<evidence type="ECO:0000256" key="1">
    <source>
        <dbReference type="ARBA" id="ARBA00022692"/>
    </source>
</evidence>
<keyword evidence="2 4" id="KW-1133">Transmembrane helix</keyword>
<reference evidence="5 6" key="1">
    <citation type="submission" date="2020-06" db="EMBL/GenBank/DDBJ databases">
        <authorList>
            <person name="Li R."/>
            <person name="Bekaert M."/>
        </authorList>
    </citation>
    <scope>NUCLEOTIDE SEQUENCE [LARGE SCALE GENOMIC DNA]</scope>
    <source>
        <strain evidence="6">wild</strain>
    </source>
</reference>
<dbReference type="EMBL" id="CACVKT020003176">
    <property type="protein sequence ID" value="CAC5382228.1"/>
    <property type="molecule type" value="Genomic_DNA"/>
</dbReference>
<proteinExistence type="predicted"/>
<dbReference type="Gene3D" id="1.20.1250.20">
    <property type="entry name" value="MFS general substrate transporter like domains"/>
    <property type="match status" value="2"/>
</dbReference>
<dbReference type="PANTHER" id="PTHR23121">
    <property type="entry name" value="SODIUM-DEPENDENT GLUCOSE TRANSPORTER 1"/>
    <property type="match status" value="1"/>
</dbReference>
<feature type="transmembrane region" description="Helical" evidence="4">
    <location>
        <begin position="417"/>
        <end position="436"/>
    </location>
</feature>
<dbReference type="PANTHER" id="PTHR23121:SF9">
    <property type="entry name" value="SODIUM-DEPENDENT GLUCOSE TRANSPORTER 1"/>
    <property type="match status" value="1"/>
</dbReference>
<feature type="transmembrane region" description="Helical" evidence="4">
    <location>
        <begin position="443"/>
        <end position="469"/>
    </location>
</feature>
<dbReference type="AlphaFoldDB" id="A0A6J8BE65"/>
<evidence type="ECO:0000256" key="4">
    <source>
        <dbReference type="SAM" id="Phobius"/>
    </source>
</evidence>
<organism evidence="5 6">
    <name type="scientific">Mytilus coruscus</name>
    <name type="common">Sea mussel</name>
    <dbReference type="NCBI Taxonomy" id="42192"/>
    <lineage>
        <taxon>Eukaryota</taxon>
        <taxon>Metazoa</taxon>
        <taxon>Spiralia</taxon>
        <taxon>Lophotrochozoa</taxon>
        <taxon>Mollusca</taxon>
        <taxon>Bivalvia</taxon>
        <taxon>Autobranchia</taxon>
        <taxon>Pteriomorphia</taxon>
        <taxon>Mytilida</taxon>
        <taxon>Mytiloidea</taxon>
        <taxon>Mytilidae</taxon>
        <taxon>Mytilinae</taxon>
        <taxon>Mytilus</taxon>
    </lineage>
</organism>
<dbReference type="OrthoDB" id="546893at2759"/>
<feature type="transmembrane region" description="Helical" evidence="4">
    <location>
        <begin position="326"/>
        <end position="344"/>
    </location>
</feature>
<feature type="transmembrane region" description="Helical" evidence="4">
    <location>
        <begin position="392"/>
        <end position="411"/>
    </location>
</feature>
<dbReference type="InterPro" id="IPR011701">
    <property type="entry name" value="MFS"/>
</dbReference>
<feature type="transmembrane region" description="Helical" evidence="4">
    <location>
        <begin position="105"/>
        <end position="125"/>
    </location>
</feature>
<protein>
    <submittedName>
        <fullName evidence="5">NAGLT1</fullName>
    </submittedName>
</protein>
<dbReference type="GO" id="GO:0022857">
    <property type="term" value="F:transmembrane transporter activity"/>
    <property type="evidence" value="ECO:0007669"/>
    <property type="project" value="InterPro"/>
</dbReference>
<evidence type="ECO:0000256" key="2">
    <source>
        <dbReference type="ARBA" id="ARBA00022989"/>
    </source>
</evidence>
<dbReference type="SUPFAM" id="SSF103473">
    <property type="entry name" value="MFS general substrate transporter"/>
    <property type="match status" value="1"/>
</dbReference>
<keyword evidence="3 4" id="KW-0472">Membrane</keyword>
<feature type="transmembrane region" description="Helical" evidence="4">
    <location>
        <begin position="137"/>
        <end position="155"/>
    </location>
</feature>
<feature type="transmembrane region" description="Helical" evidence="4">
    <location>
        <begin position="264"/>
        <end position="286"/>
    </location>
</feature>
<sequence>MCWVLKSTYESHLIMPESCDIILVSVIINYYIHDEIIFTCGTYQMSQIAGKSKEKKALSSDYTFTEKVLKTIFLVISWTALGLQQEITNTTLKDLIILTNSNYEVISRAMLGVGVGYIISAVIGGPVVDMFKNSKDLMIALCLLVSALATFFTPYSSYFIILWILFFVRGMCAGLQNIAGQIIIFNLWKEKATGPMHILHCGYGIGTFIIPLIANPFLAVLKPSHTNDSISTSINITTTFSTYPRIDFNTSITQYTKESRIKTAYLITALVVASVSFVFMFYQFCYRKISHFSFNKIETESKLKKLSKLIDTGTCANGNRLFGAEIIGILIFYFFNTVGGEFIFKTFLRSYSIDNLKFSGDDGSILNTIFAISYTASRFAGLLTGSIIPIRILLVLESSGLLLTTIMLEIFARDNKLALWILVVPMGIFVSPLYPSGMGWGNFFISITGTATAVVLIGSSIGAMTYGWLMGYLYEHYGSEMFMHQTLAFGVIMFLCTILMVVLTFHNAKRAVKNNDRNVSTCEHVELNEKDIL</sequence>
<name>A0A6J8BE65_MYTCO</name>
<accession>A0A6J8BE65</accession>
<evidence type="ECO:0000256" key="3">
    <source>
        <dbReference type="ARBA" id="ARBA00023136"/>
    </source>
</evidence>
<dbReference type="Pfam" id="PF07690">
    <property type="entry name" value="MFS_1"/>
    <property type="match status" value="1"/>
</dbReference>
<dbReference type="InterPro" id="IPR036259">
    <property type="entry name" value="MFS_trans_sf"/>
</dbReference>
<evidence type="ECO:0000313" key="5">
    <source>
        <dbReference type="EMBL" id="CAC5382228.1"/>
    </source>
</evidence>
<keyword evidence="1 4" id="KW-0812">Transmembrane</keyword>
<feature type="transmembrane region" description="Helical" evidence="4">
    <location>
        <begin position="364"/>
        <end position="385"/>
    </location>
</feature>
<evidence type="ECO:0000313" key="6">
    <source>
        <dbReference type="Proteomes" id="UP000507470"/>
    </source>
</evidence>